<name>A0A7Z2VSQ9_9BACL</name>
<dbReference type="AlphaFoldDB" id="A0A7Z2VSQ9"/>
<evidence type="ECO:0008006" key="3">
    <source>
        <dbReference type="Google" id="ProtNLM"/>
    </source>
</evidence>
<sequence length="474" mass="55368">MKLFDVIPDGLFLLLTGSNKQIYAEILLLLYENVQAERFGIRYEVMRDLIQELLETHEELGQSIHEPDHDEKPLLQREPEQISLEEATRAKANAILRRLETMRWISVETRSQFDRYLVLPHYSSKLIGLFKELCEAKSVEYQRFAFLIYQSLTGEAAKLQPCSAVLSAADVSAQFRQELIALYNNMKAHMEQVVRKTSIQDVLDHHFEQYKSQIIDKSYHRLKTSDHVARYRMQILNTVQQWLLDSAIMEEAALDGVKSGLYAVLEEAERAVRQALFFIEETFLGLDELFYQIDVRHNQYLRSSFERARYLSQQSEGTEQQIAKLLELLGKVSPSEEQDRIFAIREIRALSDHSLLPPRRKRAPHQPEAHIVIDMPEHIRQELKEKSVEKMRKAITRKKVNDYVLQKLDGRTEMELMELAPHNAEEFILLGYVYLYGNDGGSSFRLQRRTDRQVLVIGNYRFDNHTIKRRGGQS</sequence>
<dbReference type="Proteomes" id="UP000502248">
    <property type="component" value="Plasmid unnamed1"/>
</dbReference>
<dbReference type="Pfam" id="PF18982">
    <property type="entry name" value="JetA"/>
    <property type="match status" value="1"/>
</dbReference>
<dbReference type="EMBL" id="CP051681">
    <property type="protein sequence ID" value="QJD88516.1"/>
    <property type="molecule type" value="Genomic_DNA"/>
</dbReference>
<evidence type="ECO:0000313" key="1">
    <source>
        <dbReference type="EMBL" id="QJD88516.1"/>
    </source>
</evidence>
<gene>
    <name evidence="1" type="ORF">HH215_35265</name>
</gene>
<organism evidence="1 2">
    <name type="scientific">Cohnella herbarum</name>
    <dbReference type="NCBI Taxonomy" id="2728023"/>
    <lineage>
        <taxon>Bacteria</taxon>
        <taxon>Bacillati</taxon>
        <taxon>Bacillota</taxon>
        <taxon>Bacilli</taxon>
        <taxon>Bacillales</taxon>
        <taxon>Paenibacillaceae</taxon>
        <taxon>Cohnella</taxon>
    </lineage>
</organism>
<dbReference type="InterPro" id="IPR043773">
    <property type="entry name" value="JetA"/>
</dbReference>
<protein>
    <recommendedName>
        <fullName evidence="3">TIGR02677 family protein</fullName>
    </recommendedName>
</protein>
<evidence type="ECO:0000313" key="2">
    <source>
        <dbReference type="Proteomes" id="UP000502248"/>
    </source>
</evidence>
<geneLocation type="plasmid" evidence="1 2">
    <name>unnamed1</name>
</geneLocation>
<dbReference type="KEGG" id="cheb:HH215_35265"/>
<keyword evidence="2" id="KW-1185">Reference proteome</keyword>
<reference evidence="1 2" key="1">
    <citation type="submission" date="2020-04" db="EMBL/GenBank/DDBJ databases">
        <title>Genome sequencing of novel species.</title>
        <authorList>
            <person name="Heo J."/>
            <person name="Kim S.-J."/>
            <person name="Kim J.-S."/>
            <person name="Hong S.-B."/>
            <person name="Kwon S.-W."/>
        </authorList>
    </citation>
    <scope>NUCLEOTIDE SEQUENCE [LARGE SCALE GENOMIC DNA]</scope>
    <source>
        <strain evidence="1 2">MFER-1</strain>
        <plasmid evidence="1 2">unnamed1</plasmid>
    </source>
</reference>
<keyword evidence="1" id="KW-0614">Plasmid</keyword>
<dbReference type="RefSeq" id="WP_169284734.1">
    <property type="nucleotide sequence ID" value="NZ_CP051681.1"/>
</dbReference>
<accession>A0A7Z2VSQ9</accession>
<proteinExistence type="predicted"/>